<dbReference type="Proteomes" id="UP001524478">
    <property type="component" value="Unassembled WGS sequence"/>
</dbReference>
<protein>
    <submittedName>
        <fullName evidence="1">Uncharacterized protein</fullName>
    </submittedName>
</protein>
<accession>A0ABT1SEX0</accession>
<dbReference type="RefSeq" id="WP_256312607.1">
    <property type="nucleotide sequence ID" value="NZ_JANGAC010000017.1"/>
</dbReference>
<name>A0ABT1SEX0_9FIRM</name>
<dbReference type="EMBL" id="JANGAC010000017">
    <property type="protein sequence ID" value="MCQ4925015.1"/>
    <property type="molecule type" value="Genomic_DNA"/>
</dbReference>
<reference evidence="1 2" key="1">
    <citation type="submission" date="2022-06" db="EMBL/GenBank/DDBJ databases">
        <title>Isolation of gut microbiota from human fecal samples.</title>
        <authorList>
            <person name="Pamer E.G."/>
            <person name="Barat B."/>
            <person name="Waligurski E."/>
            <person name="Medina S."/>
            <person name="Paddock L."/>
            <person name="Mostad J."/>
        </authorList>
    </citation>
    <scope>NUCLEOTIDE SEQUENCE [LARGE SCALE GENOMIC DNA]</scope>
    <source>
        <strain evidence="1 2">DFI.7.95</strain>
    </source>
</reference>
<evidence type="ECO:0000313" key="2">
    <source>
        <dbReference type="Proteomes" id="UP001524478"/>
    </source>
</evidence>
<sequence>MTNRKEQNVCRVCGGTLSSNNPNNYYWLEDDLCSKCIDHSTAKEVKGFRKAFRGRFILETSKKLKPVLRIIEDSSNIGWDADFSEYIRGDNWFWIIDKCTKTFQAAINSINGDFILYLPESDISFDSNRMDFIKDGLWNETVINLLYTNKNY</sequence>
<evidence type="ECO:0000313" key="1">
    <source>
        <dbReference type="EMBL" id="MCQ4925015.1"/>
    </source>
</evidence>
<gene>
    <name evidence="1" type="ORF">NE686_18080</name>
</gene>
<proteinExistence type="predicted"/>
<comment type="caution">
    <text evidence="1">The sequence shown here is derived from an EMBL/GenBank/DDBJ whole genome shotgun (WGS) entry which is preliminary data.</text>
</comment>
<organism evidence="1 2">
    <name type="scientific">Tissierella carlieri</name>
    <dbReference type="NCBI Taxonomy" id="689904"/>
    <lineage>
        <taxon>Bacteria</taxon>
        <taxon>Bacillati</taxon>
        <taxon>Bacillota</taxon>
        <taxon>Tissierellia</taxon>
        <taxon>Tissierellales</taxon>
        <taxon>Tissierellaceae</taxon>
        <taxon>Tissierella</taxon>
    </lineage>
</organism>
<keyword evidence="2" id="KW-1185">Reference proteome</keyword>